<dbReference type="Pfam" id="PF02909">
    <property type="entry name" value="TetR_C_1"/>
    <property type="match status" value="1"/>
</dbReference>
<evidence type="ECO:0000256" key="4">
    <source>
        <dbReference type="PROSITE-ProRule" id="PRU00335"/>
    </source>
</evidence>
<dbReference type="InterPro" id="IPR001647">
    <property type="entry name" value="HTH_TetR"/>
</dbReference>
<dbReference type="AlphaFoldDB" id="A0A8A4ZDG0"/>
<dbReference type="SUPFAM" id="SSF48498">
    <property type="entry name" value="Tetracyclin repressor-like, C-terminal domain"/>
    <property type="match status" value="1"/>
</dbReference>
<dbReference type="GO" id="GO:0003700">
    <property type="term" value="F:DNA-binding transcription factor activity"/>
    <property type="evidence" value="ECO:0007669"/>
    <property type="project" value="TreeGrafter"/>
</dbReference>
<dbReference type="PROSITE" id="PS50977">
    <property type="entry name" value="HTH_TETR_2"/>
    <property type="match status" value="1"/>
</dbReference>
<dbReference type="PANTHER" id="PTHR30055">
    <property type="entry name" value="HTH-TYPE TRANSCRIPTIONAL REGULATOR RUTR"/>
    <property type="match status" value="1"/>
</dbReference>
<dbReference type="Gene3D" id="1.10.10.60">
    <property type="entry name" value="Homeodomain-like"/>
    <property type="match status" value="1"/>
</dbReference>
<sequence length="245" mass="26057">MGPEEIAATLRLLWRHERPGAERAKPGPSQRLDVDEVVSAAIDVADRRGLAGVSMRALAAGLGISAMSVYTYVTSRDQLVALMVDETLGRIVLPPHELDVRARLEAVAGVVYGVHRRHPWLAEASGRRPGLGPHAWALYEWQLEAVQPLGVGDVELDQAVTLITGFAVNAAVLASTSGDASQDDLDWWATVAPVLGELTDAADYPLAHRVGTAAGEAYAAARDTGREYDFGLRAIAQGLIGLSHG</sequence>
<dbReference type="Pfam" id="PF00440">
    <property type="entry name" value="TetR_N"/>
    <property type="match status" value="1"/>
</dbReference>
<evidence type="ECO:0000256" key="2">
    <source>
        <dbReference type="ARBA" id="ARBA00023125"/>
    </source>
</evidence>
<dbReference type="EMBL" id="CP071868">
    <property type="protein sequence ID" value="QTE28517.1"/>
    <property type="molecule type" value="Genomic_DNA"/>
</dbReference>
<gene>
    <name evidence="6" type="ORF">J4E96_14220</name>
</gene>
<dbReference type="InterPro" id="IPR004111">
    <property type="entry name" value="Repressor_TetR_C"/>
</dbReference>
<dbReference type="PANTHER" id="PTHR30055:SF151">
    <property type="entry name" value="TRANSCRIPTIONAL REGULATORY PROTEIN"/>
    <property type="match status" value="1"/>
</dbReference>
<reference evidence="6" key="1">
    <citation type="submission" date="2021-03" db="EMBL/GenBank/DDBJ databases">
        <title>Pengzhenrongella sicca gen. nov., sp. nov., a new member of suborder Micrococcineae isolated from High-Arctic tundra soil.</title>
        <authorList>
            <person name="Peng F."/>
        </authorList>
    </citation>
    <scope>NUCLEOTIDE SEQUENCE</scope>
    <source>
        <strain evidence="6">LRZ-2</strain>
    </source>
</reference>
<evidence type="ECO:0000313" key="6">
    <source>
        <dbReference type="EMBL" id="QTE28517.1"/>
    </source>
</evidence>
<keyword evidence="3" id="KW-0804">Transcription</keyword>
<dbReference type="InterPro" id="IPR036271">
    <property type="entry name" value="Tet_transcr_reg_TetR-rel_C_sf"/>
</dbReference>
<protein>
    <submittedName>
        <fullName evidence="6">TetR/AcrR family transcriptional regulator C-terminal domain-containing protein</fullName>
    </submittedName>
</protein>
<evidence type="ECO:0000256" key="3">
    <source>
        <dbReference type="ARBA" id="ARBA00023163"/>
    </source>
</evidence>
<dbReference type="InterPro" id="IPR009057">
    <property type="entry name" value="Homeodomain-like_sf"/>
</dbReference>
<feature type="DNA-binding region" description="H-T-H motif" evidence="4">
    <location>
        <begin position="54"/>
        <end position="73"/>
    </location>
</feature>
<keyword evidence="2 4" id="KW-0238">DNA-binding</keyword>
<proteinExistence type="predicted"/>
<dbReference type="GO" id="GO:0000976">
    <property type="term" value="F:transcription cis-regulatory region binding"/>
    <property type="evidence" value="ECO:0007669"/>
    <property type="project" value="TreeGrafter"/>
</dbReference>
<name>A0A8A4ZDG0_9MICO</name>
<keyword evidence="1" id="KW-0805">Transcription regulation</keyword>
<dbReference type="InterPro" id="IPR050109">
    <property type="entry name" value="HTH-type_TetR-like_transc_reg"/>
</dbReference>
<feature type="domain" description="HTH tetR-type" evidence="5">
    <location>
        <begin position="31"/>
        <end position="91"/>
    </location>
</feature>
<dbReference type="Proteomes" id="UP000663937">
    <property type="component" value="Chromosome"/>
</dbReference>
<keyword evidence="7" id="KW-1185">Reference proteome</keyword>
<evidence type="ECO:0000313" key="7">
    <source>
        <dbReference type="Proteomes" id="UP000663937"/>
    </source>
</evidence>
<dbReference type="KEGG" id="psic:J4E96_14220"/>
<dbReference type="GO" id="GO:0045892">
    <property type="term" value="P:negative regulation of DNA-templated transcription"/>
    <property type="evidence" value="ECO:0007669"/>
    <property type="project" value="InterPro"/>
</dbReference>
<evidence type="ECO:0000256" key="1">
    <source>
        <dbReference type="ARBA" id="ARBA00023015"/>
    </source>
</evidence>
<dbReference type="RefSeq" id="WP_227422751.1">
    <property type="nucleotide sequence ID" value="NZ_CP071868.1"/>
</dbReference>
<accession>A0A8A4ZDG0</accession>
<dbReference type="Gene3D" id="1.10.357.10">
    <property type="entry name" value="Tetracycline Repressor, domain 2"/>
    <property type="match status" value="1"/>
</dbReference>
<evidence type="ECO:0000259" key="5">
    <source>
        <dbReference type="PROSITE" id="PS50977"/>
    </source>
</evidence>
<organism evidence="6 7">
    <name type="scientific">Pengzhenrongella sicca</name>
    <dbReference type="NCBI Taxonomy" id="2819238"/>
    <lineage>
        <taxon>Bacteria</taxon>
        <taxon>Bacillati</taxon>
        <taxon>Actinomycetota</taxon>
        <taxon>Actinomycetes</taxon>
        <taxon>Micrococcales</taxon>
        <taxon>Pengzhenrongella</taxon>
    </lineage>
</organism>
<dbReference type="SUPFAM" id="SSF46689">
    <property type="entry name" value="Homeodomain-like"/>
    <property type="match status" value="1"/>
</dbReference>